<dbReference type="InterPro" id="IPR003838">
    <property type="entry name" value="ABC3_permease_C"/>
</dbReference>
<dbReference type="PANTHER" id="PTHR30572:SF4">
    <property type="entry name" value="ABC TRANSPORTER PERMEASE YTRF"/>
    <property type="match status" value="1"/>
</dbReference>
<evidence type="ECO:0000256" key="5">
    <source>
        <dbReference type="ARBA" id="ARBA00023136"/>
    </source>
</evidence>
<feature type="transmembrane region" description="Helical" evidence="7">
    <location>
        <begin position="21"/>
        <end position="42"/>
    </location>
</feature>
<keyword evidence="4 7" id="KW-1133">Transmembrane helix</keyword>
<feature type="domain" description="ABC3 transporter permease C-terminal" evidence="8">
    <location>
        <begin position="290"/>
        <end position="405"/>
    </location>
</feature>
<comment type="similarity">
    <text evidence="6">Belongs to the ABC-4 integral membrane protein family.</text>
</comment>
<evidence type="ECO:0000256" key="7">
    <source>
        <dbReference type="SAM" id="Phobius"/>
    </source>
</evidence>
<evidence type="ECO:0000256" key="4">
    <source>
        <dbReference type="ARBA" id="ARBA00022989"/>
    </source>
</evidence>
<keyword evidence="3 7" id="KW-0812">Transmembrane</keyword>
<dbReference type="InterPro" id="IPR050250">
    <property type="entry name" value="Macrolide_Exporter_MacB"/>
</dbReference>
<evidence type="ECO:0000259" key="8">
    <source>
        <dbReference type="Pfam" id="PF02687"/>
    </source>
</evidence>
<keyword evidence="5 7" id="KW-0472">Membrane</keyword>
<dbReference type="Pfam" id="PF02687">
    <property type="entry name" value="FtsX"/>
    <property type="match status" value="2"/>
</dbReference>
<feature type="transmembrane region" description="Helical" evidence="7">
    <location>
        <begin position="284"/>
        <end position="306"/>
    </location>
</feature>
<feature type="transmembrane region" description="Helical" evidence="7">
    <location>
        <begin position="425"/>
        <end position="446"/>
    </location>
</feature>
<evidence type="ECO:0000313" key="10">
    <source>
        <dbReference type="EMBL" id="MET7001525.1"/>
    </source>
</evidence>
<accession>A0ABV2TGX6</accession>
<dbReference type="InterPro" id="IPR025857">
    <property type="entry name" value="MacB_PCD"/>
</dbReference>
<organism evidence="10 11">
    <name type="scientific">Chitinophaga defluvii</name>
    <dbReference type="NCBI Taxonomy" id="3163343"/>
    <lineage>
        <taxon>Bacteria</taxon>
        <taxon>Pseudomonadati</taxon>
        <taxon>Bacteroidota</taxon>
        <taxon>Chitinophagia</taxon>
        <taxon>Chitinophagales</taxon>
        <taxon>Chitinophagaceae</taxon>
        <taxon>Chitinophaga</taxon>
    </lineage>
</organism>
<keyword evidence="11" id="KW-1185">Reference proteome</keyword>
<feature type="transmembrane region" description="Helical" evidence="7">
    <location>
        <begin position="673"/>
        <end position="694"/>
    </location>
</feature>
<name>A0ABV2TGX6_9BACT</name>
<evidence type="ECO:0000256" key="1">
    <source>
        <dbReference type="ARBA" id="ARBA00004651"/>
    </source>
</evidence>
<sequence length="793" mass="89219">MFRNYLKIAIRGLLKNKRISFINIFGLSVGMAVTILIGLWIWDELSFNKYHENYPRIARVWQRFSMKGETGAFPGLPIPVAAELRNKFPDDFKYVVIASSPGTNTISFQEKKFTQSGSFMEEDGPEMLTLKMLKGTRNGLKDPSSIMLSATLAKSLFGDTDPLNKIVKLDNRLNVKVTGVYEDLPRNTYFNELTFVAPWKLYTTSWDWIHAALDRWDVNVTSVFVQLAPQADFDKVSQKIGEILEKKNPSPPGGTTSIFLHPMSRWHLYAEFKNGVSVGGQIQYVRLFGIIGFFVLLLACINFMNLSTARSEKRAKEVGIRKAVGSVRGQLISQFLSESILVSLFSFWLSLVIVQLLLPWFNQVADKDISVLWRNPWFWTAGIGFSLFTGLLAGSYPALYLSAFQPVKVLKGTFRAGRFAALPRKVLVVVQFSVSVLLITGTIIVFKQIQYAKNRPVGYTREGLIAVRMTTPDIYNNYQAARTALLETGMVGEVSESQGPVTDIWSSNGGFEWEGKMPGEPAFFATIGITFEHGKTVGWQFVDGRDFSRNFATDSAGVVLNESAVKYMKLENPVGKIIRWDGVGYKVLGVIKDMIMASPYEPIPQSFFYILKERGNFINVRIKPDVNIRDALTKISAIFQQYNPAAPFEYSFADEEYAKKFNYEVGIGKLSTFFATLAILISCLGLFGLASFVAEQRTKEIGIRKVLGASAFNLWRMLSKDFVLLVLLSCCIAIPFAWYFLHDWLQRYAYHTEITWWIFAIVAGGVLLIALLTVSYQATRAALANPVKSLRSE</sequence>
<feature type="transmembrane region" description="Helical" evidence="7">
    <location>
        <begin position="340"/>
        <end position="358"/>
    </location>
</feature>
<dbReference type="PANTHER" id="PTHR30572">
    <property type="entry name" value="MEMBRANE COMPONENT OF TRANSPORTER-RELATED"/>
    <property type="match status" value="1"/>
</dbReference>
<comment type="caution">
    <text evidence="10">The sequence shown here is derived from an EMBL/GenBank/DDBJ whole genome shotgun (WGS) entry which is preliminary data.</text>
</comment>
<dbReference type="Pfam" id="PF12704">
    <property type="entry name" value="MacB_PCD"/>
    <property type="match status" value="2"/>
</dbReference>
<evidence type="ECO:0000256" key="3">
    <source>
        <dbReference type="ARBA" id="ARBA00022692"/>
    </source>
</evidence>
<feature type="domain" description="MacB-like periplasmic core" evidence="9">
    <location>
        <begin position="526"/>
        <end position="637"/>
    </location>
</feature>
<evidence type="ECO:0000313" key="11">
    <source>
        <dbReference type="Proteomes" id="UP001549749"/>
    </source>
</evidence>
<feature type="domain" description="ABC3 transporter permease C-terminal" evidence="8">
    <location>
        <begin position="673"/>
        <end position="782"/>
    </location>
</feature>
<feature type="transmembrane region" description="Helical" evidence="7">
    <location>
        <begin position="754"/>
        <end position="774"/>
    </location>
</feature>
<evidence type="ECO:0000256" key="2">
    <source>
        <dbReference type="ARBA" id="ARBA00022475"/>
    </source>
</evidence>
<evidence type="ECO:0000259" key="9">
    <source>
        <dbReference type="Pfam" id="PF12704"/>
    </source>
</evidence>
<feature type="transmembrane region" description="Helical" evidence="7">
    <location>
        <begin position="722"/>
        <end position="742"/>
    </location>
</feature>
<dbReference type="Proteomes" id="UP001549749">
    <property type="component" value="Unassembled WGS sequence"/>
</dbReference>
<keyword evidence="2" id="KW-1003">Cell membrane</keyword>
<reference evidence="10 11" key="1">
    <citation type="submission" date="2024-06" db="EMBL/GenBank/DDBJ databases">
        <title>Chitinophaga defluvii sp. nov., isolated from municipal sewage.</title>
        <authorList>
            <person name="Zhang L."/>
        </authorList>
    </citation>
    <scope>NUCLEOTIDE SEQUENCE [LARGE SCALE GENOMIC DNA]</scope>
    <source>
        <strain evidence="10 11">H8</strain>
    </source>
</reference>
<feature type="domain" description="MacB-like periplasmic core" evidence="9">
    <location>
        <begin position="20"/>
        <end position="242"/>
    </location>
</feature>
<dbReference type="EMBL" id="JBEXAC010000004">
    <property type="protein sequence ID" value="MET7001525.1"/>
    <property type="molecule type" value="Genomic_DNA"/>
</dbReference>
<proteinExistence type="inferred from homology"/>
<feature type="transmembrane region" description="Helical" evidence="7">
    <location>
        <begin position="378"/>
        <end position="404"/>
    </location>
</feature>
<protein>
    <submittedName>
        <fullName evidence="10">ABC transporter permease</fullName>
    </submittedName>
</protein>
<comment type="subcellular location">
    <subcellularLocation>
        <location evidence="1">Cell membrane</location>
        <topology evidence="1">Multi-pass membrane protein</topology>
    </subcellularLocation>
</comment>
<gene>
    <name evidence="10" type="ORF">ABR189_29355</name>
</gene>
<dbReference type="RefSeq" id="WP_354664097.1">
    <property type="nucleotide sequence ID" value="NZ_JBEXAC010000004.1"/>
</dbReference>
<evidence type="ECO:0000256" key="6">
    <source>
        <dbReference type="ARBA" id="ARBA00038076"/>
    </source>
</evidence>